<dbReference type="PIRSF" id="PIRSF037945">
    <property type="entry name" value="PGRPs"/>
    <property type="match status" value="1"/>
</dbReference>
<accession>A0ABQ9FI64</accession>
<dbReference type="InterPro" id="IPR002502">
    <property type="entry name" value="Amidase_domain"/>
</dbReference>
<organism evidence="10 11">
    <name type="scientific">Tegillarca granosa</name>
    <name type="common">Malaysian cockle</name>
    <name type="synonym">Anadara granosa</name>
    <dbReference type="NCBI Taxonomy" id="220873"/>
    <lineage>
        <taxon>Eukaryota</taxon>
        <taxon>Metazoa</taxon>
        <taxon>Spiralia</taxon>
        <taxon>Lophotrochozoa</taxon>
        <taxon>Mollusca</taxon>
        <taxon>Bivalvia</taxon>
        <taxon>Autobranchia</taxon>
        <taxon>Pteriomorphia</taxon>
        <taxon>Arcoida</taxon>
        <taxon>Arcoidea</taxon>
        <taxon>Arcidae</taxon>
        <taxon>Tegillarca</taxon>
    </lineage>
</organism>
<dbReference type="InterPro" id="IPR017331">
    <property type="entry name" value="Peptidoglycan_recognition"/>
</dbReference>
<keyword evidence="11" id="KW-1185">Reference proteome</keyword>
<dbReference type="PANTHER" id="PTHR11022:SF41">
    <property type="entry name" value="PEPTIDOGLYCAN-RECOGNITION PROTEIN LC-RELATED"/>
    <property type="match status" value="1"/>
</dbReference>
<dbReference type="EMBL" id="JARBDR010000246">
    <property type="protein sequence ID" value="KAJ8316984.1"/>
    <property type="molecule type" value="Genomic_DNA"/>
</dbReference>
<dbReference type="InterPro" id="IPR006619">
    <property type="entry name" value="PGRP_domain_met/bac"/>
</dbReference>
<proteinExistence type="inferred from homology"/>
<evidence type="ECO:0000256" key="2">
    <source>
        <dbReference type="ARBA" id="ARBA00022588"/>
    </source>
</evidence>
<evidence type="ECO:0000259" key="9">
    <source>
        <dbReference type="SMART" id="SM00701"/>
    </source>
</evidence>
<dbReference type="Proteomes" id="UP001217089">
    <property type="component" value="Unassembled WGS sequence"/>
</dbReference>
<reference evidence="10 11" key="1">
    <citation type="submission" date="2022-12" db="EMBL/GenBank/DDBJ databases">
        <title>Chromosome-level genome of Tegillarca granosa.</title>
        <authorList>
            <person name="Kim J."/>
        </authorList>
    </citation>
    <scope>NUCLEOTIDE SEQUENCE [LARGE SCALE GENOMIC DNA]</scope>
    <source>
        <strain evidence="10">Teg-2019</strain>
        <tissue evidence="10">Adductor muscle</tissue>
    </source>
</reference>
<dbReference type="Pfam" id="PF01510">
    <property type="entry name" value="Amidase_2"/>
    <property type="match status" value="1"/>
</dbReference>
<keyword evidence="2 6" id="KW-0399">Innate immunity</keyword>
<dbReference type="CDD" id="cd06583">
    <property type="entry name" value="PGRP"/>
    <property type="match status" value="1"/>
</dbReference>
<evidence type="ECO:0000313" key="11">
    <source>
        <dbReference type="Proteomes" id="UP001217089"/>
    </source>
</evidence>
<dbReference type="SMART" id="SM00644">
    <property type="entry name" value="Ami_2"/>
    <property type="match status" value="1"/>
</dbReference>
<evidence type="ECO:0000256" key="3">
    <source>
        <dbReference type="ARBA" id="ARBA00022729"/>
    </source>
</evidence>
<gene>
    <name evidence="10" type="ORF">KUTeg_004888</name>
</gene>
<dbReference type="SMART" id="SM00701">
    <property type="entry name" value="PGRP"/>
    <property type="match status" value="1"/>
</dbReference>
<feature type="signal peptide" evidence="7">
    <location>
        <begin position="1"/>
        <end position="20"/>
    </location>
</feature>
<keyword evidence="4 6" id="KW-0391">Immunity</keyword>
<evidence type="ECO:0000256" key="5">
    <source>
        <dbReference type="ARBA" id="ARBA00023157"/>
    </source>
</evidence>
<feature type="chain" id="PRO_5047047764" description="Peptidoglycan-recognition protein" evidence="7">
    <location>
        <begin position="21"/>
        <end position="211"/>
    </location>
</feature>
<keyword evidence="3 7" id="KW-0732">Signal</keyword>
<dbReference type="Gene3D" id="3.40.80.10">
    <property type="entry name" value="Peptidoglycan recognition protein-like"/>
    <property type="match status" value="1"/>
</dbReference>
<evidence type="ECO:0000256" key="1">
    <source>
        <dbReference type="ARBA" id="ARBA00007553"/>
    </source>
</evidence>
<dbReference type="InterPro" id="IPR015510">
    <property type="entry name" value="PGRP"/>
</dbReference>
<feature type="domain" description="Peptidoglycan recognition protein family" evidence="9">
    <location>
        <begin position="29"/>
        <end position="171"/>
    </location>
</feature>
<comment type="similarity">
    <text evidence="1 6">Belongs to the N-acetylmuramoyl-L-alanine amidase 2 family.</text>
</comment>
<keyword evidence="5" id="KW-1015">Disulfide bond</keyword>
<evidence type="ECO:0000259" key="8">
    <source>
        <dbReference type="SMART" id="SM00644"/>
    </source>
</evidence>
<evidence type="ECO:0000256" key="4">
    <source>
        <dbReference type="ARBA" id="ARBA00022859"/>
    </source>
</evidence>
<evidence type="ECO:0000256" key="7">
    <source>
        <dbReference type="SAM" id="SignalP"/>
    </source>
</evidence>
<evidence type="ECO:0000313" key="10">
    <source>
        <dbReference type="EMBL" id="KAJ8316984.1"/>
    </source>
</evidence>
<protein>
    <recommendedName>
        <fullName evidence="6">Peptidoglycan-recognition protein</fullName>
    </recommendedName>
</protein>
<sequence>MKGFSSFILALVITVEIVPGTTYSICPGVNIVTRAQWGAMKPKSVTPLKTPVGYFFIHHTATPSCTNITSCSERVRGIQKYHMKNKGWADIGYSFLAGEDGNIYEGRGWKAVGAHTKGYNSRSLAVSFIGNYMQRIPNSKAISAARGLISCGVAQKYLTTDYDLLGHRDVGQTDCPGDALYKYIRTWPHYNKTVEYLRYKQLGDLLEKIFG</sequence>
<comment type="caution">
    <text evidence="10">The sequence shown here is derived from an EMBL/GenBank/DDBJ whole genome shotgun (WGS) entry which is preliminary data.</text>
</comment>
<dbReference type="PANTHER" id="PTHR11022">
    <property type="entry name" value="PEPTIDOGLYCAN RECOGNITION PROTEIN"/>
    <property type="match status" value="1"/>
</dbReference>
<dbReference type="SUPFAM" id="SSF55846">
    <property type="entry name" value="N-acetylmuramoyl-L-alanine amidase-like"/>
    <property type="match status" value="1"/>
</dbReference>
<feature type="domain" description="N-acetylmuramoyl-L-alanine amidase" evidence="8">
    <location>
        <begin position="40"/>
        <end position="177"/>
    </location>
</feature>
<evidence type="ECO:0000256" key="6">
    <source>
        <dbReference type="PIRNR" id="PIRNR037945"/>
    </source>
</evidence>
<name>A0ABQ9FI64_TEGGR</name>
<dbReference type="InterPro" id="IPR036505">
    <property type="entry name" value="Amidase/PGRP_sf"/>
</dbReference>